<dbReference type="KEGG" id="bnn:FOA43_002538"/>
<dbReference type="Pfam" id="PF01793">
    <property type="entry name" value="Glyco_transf_15"/>
    <property type="match status" value="1"/>
</dbReference>
<dbReference type="Gene3D" id="3.90.550.10">
    <property type="entry name" value="Spore Coat Polysaccharide Biosynthesis Protein SpsA, Chain A"/>
    <property type="match status" value="1"/>
</dbReference>
<evidence type="ECO:0000313" key="6">
    <source>
        <dbReference type="EMBL" id="QPG75188.1"/>
    </source>
</evidence>
<dbReference type="GO" id="GO:0000026">
    <property type="term" value="F:alpha-1,2-mannosyltransferase activity"/>
    <property type="evidence" value="ECO:0007669"/>
    <property type="project" value="TreeGrafter"/>
</dbReference>
<keyword evidence="3" id="KW-0328">Glycosyltransferase</keyword>
<dbReference type="GO" id="GO:0006487">
    <property type="term" value="P:protein N-linked glycosylation"/>
    <property type="evidence" value="ECO:0007669"/>
    <property type="project" value="TreeGrafter"/>
</dbReference>
<dbReference type="EMBL" id="CP064813">
    <property type="protein sequence ID" value="QPG75188.1"/>
    <property type="molecule type" value="Genomic_DNA"/>
</dbReference>
<evidence type="ECO:0000313" key="7">
    <source>
        <dbReference type="Proteomes" id="UP000662931"/>
    </source>
</evidence>
<dbReference type="GO" id="GO:0006493">
    <property type="term" value="P:protein O-linked glycosylation"/>
    <property type="evidence" value="ECO:0007669"/>
    <property type="project" value="TreeGrafter"/>
</dbReference>
<dbReference type="InterPro" id="IPR002685">
    <property type="entry name" value="Glyco_trans_15"/>
</dbReference>
<dbReference type="SUPFAM" id="SSF53448">
    <property type="entry name" value="Nucleotide-diphospho-sugar transferases"/>
    <property type="match status" value="1"/>
</dbReference>
<dbReference type="GO" id="GO:0005794">
    <property type="term" value="C:Golgi apparatus"/>
    <property type="evidence" value="ECO:0007669"/>
    <property type="project" value="TreeGrafter"/>
</dbReference>
<name>A0A875S2K9_EENNA</name>
<dbReference type="Proteomes" id="UP000662931">
    <property type="component" value="Chromosome 2"/>
</dbReference>
<evidence type="ECO:0000256" key="1">
    <source>
        <dbReference type="ARBA" id="ARBA00004606"/>
    </source>
</evidence>
<dbReference type="RefSeq" id="XP_038778753.1">
    <property type="nucleotide sequence ID" value="XM_038922825.1"/>
</dbReference>
<dbReference type="OrthoDB" id="448157at2759"/>
<proteinExistence type="inferred from homology"/>
<keyword evidence="5" id="KW-0812">Transmembrane</keyword>
<evidence type="ECO:0000256" key="2">
    <source>
        <dbReference type="ARBA" id="ARBA00007677"/>
    </source>
</evidence>
<evidence type="ECO:0000256" key="4">
    <source>
        <dbReference type="ARBA" id="ARBA00022679"/>
    </source>
</evidence>
<reference evidence="6" key="1">
    <citation type="submission" date="2020-10" db="EMBL/GenBank/DDBJ databases">
        <authorList>
            <person name="Roach M.J.R."/>
        </authorList>
    </citation>
    <scope>NUCLEOTIDE SEQUENCE</scope>
    <source>
        <strain evidence="6">CBS 1945</strain>
    </source>
</reference>
<dbReference type="AlphaFoldDB" id="A0A875S2K9"/>
<keyword evidence="4" id="KW-0808">Transferase</keyword>
<evidence type="ECO:0000256" key="5">
    <source>
        <dbReference type="ARBA" id="ARBA00022968"/>
    </source>
</evidence>
<dbReference type="GeneID" id="62195939"/>
<organism evidence="6 7">
    <name type="scientific">Eeniella nana</name>
    <name type="common">Yeast</name>
    <name type="synonym">Brettanomyces nanus</name>
    <dbReference type="NCBI Taxonomy" id="13502"/>
    <lineage>
        <taxon>Eukaryota</taxon>
        <taxon>Fungi</taxon>
        <taxon>Dikarya</taxon>
        <taxon>Ascomycota</taxon>
        <taxon>Saccharomycotina</taxon>
        <taxon>Pichiomycetes</taxon>
        <taxon>Pichiales</taxon>
        <taxon>Pichiaceae</taxon>
        <taxon>Brettanomyces</taxon>
    </lineage>
</organism>
<dbReference type="InterPro" id="IPR029044">
    <property type="entry name" value="Nucleotide-diphossugar_trans"/>
</dbReference>
<comment type="subcellular location">
    <subcellularLocation>
        <location evidence="1">Membrane</location>
        <topology evidence="1">Single-pass type II membrane protein</topology>
    </subcellularLocation>
</comment>
<gene>
    <name evidence="6" type="ORF">FOA43_002538</name>
</gene>
<dbReference type="GO" id="GO:0000032">
    <property type="term" value="P:cell wall mannoprotein biosynthetic process"/>
    <property type="evidence" value="ECO:0007669"/>
    <property type="project" value="TreeGrafter"/>
</dbReference>
<dbReference type="GO" id="GO:0016020">
    <property type="term" value="C:membrane"/>
    <property type="evidence" value="ECO:0007669"/>
    <property type="project" value="UniProtKB-SubCell"/>
</dbReference>
<sequence length="345" mass="40711">MRSIEMSFNSKYGYDWVFSYFDVESGGFPEELRRRLEHMVTGNVIIEEIKRDNPYFNIPESIDRHYLKWKGMSGSRYGLVPNHKYLDFKLKNRFHSYGFQFLPTLSRYRYVCNVDIGTALQCNVDDDFFRRMKTEEKAFGFSYAPVDSAVGVKTLFGTYLEFINQSEESGAVSSNNLQKFIINEGVTPLYTQCNMDSNMGIVDMDILRSEHYKRFFNHMDAAMGLFYERWTDYNLKTLYFSTYVDKDKILYIADSGYNDLLNRISCPINMEEKIAHKCVCDPRNDLAFSRSSCLRLFFNITGMELPKDVEVTDIYGVKYKRARVKGKTYENMFKRLEQKYRELFL</sequence>
<keyword evidence="5" id="KW-0735">Signal-anchor</keyword>
<dbReference type="PANTHER" id="PTHR31121:SF6">
    <property type="entry name" value="ALPHA-1,2 MANNOSYLTRANSFERASE KTR1"/>
    <property type="match status" value="1"/>
</dbReference>
<dbReference type="PANTHER" id="PTHR31121">
    <property type="entry name" value="ALPHA-1,2 MANNOSYLTRANSFERASE KTR1"/>
    <property type="match status" value="1"/>
</dbReference>
<accession>A0A875S2K9</accession>
<evidence type="ECO:0000256" key="3">
    <source>
        <dbReference type="ARBA" id="ARBA00022676"/>
    </source>
</evidence>
<protein>
    <submittedName>
        <fullName evidence="6">Uncharacterized protein</fullName>
    </submittedName>
</protein>
<keyword evidence="7" id="KW-1185">Reference proteome</keyword>
<comment type="similarity">
    <text evidence="2">Belongs to the glycosyltransferase 15 family.</text>
</comment>